<dbReference type="Proteomes" id="UP000566819">
    <property type="component" value="Unassembled WGS sequence"/>
</dbReference>
<dbReference type="PANTHER" id="PTHR24148:SF64">
    <property type="entry name" value="HETEROKARYON INCOMPATIBILITY DOMAIN-CONTAINING PROTEIN"/>
    <property type="match status" value="1"/>
</dbReference>
<dbReference type="InterPro" id="IPR052895">
    <property type="entry name" value="HetReg/Transcr_Mod"/>
</dbReference>
<name>A0A8H4RV32_9HELO</name>
<evidence type="ECO:0000313" key="2">
    <source>
        <dbReference type="EMBL" id="KAF4636544.1"/>
    </source>
</evidence>
<comment type="caution">
    <text evidence="2">The sequence shown here is derived from an EMBL/GenBank/DDBJ whole genome shotgun (WGS) entry which is preliminary data.</text>
</comment>
<dbReference type="InterPro" id="IPR010730">
    <property type="entry name" value="HET"/>
</dbReference>
<evidence type="ECO:0000313" key="3">
    <source>
        <dbReference type="Proteomes" id="UP000566819"/>
    </source>
</evidence>
<organism evidence="2 3">
    <name type="scientific">Cudoniella acicularis</name>
    <dbReference type="NCBI Taxonomy" id="354080"/>
    <lineage>
        <taxon>Eukaryota</taxon>
        <taxon>Fungi</taxon>
        <taxon>Dikarya</taxon>
        <taxon>Ascomycota</taxon>
        <taxon>Pezizomycotina</taxon>
        <taxon>Leotiomycetes</taxon>
        <taxon>Helotiales</taxon>
        <taxon>Tricladiaceae</taxon>
        <taxon>Cudoniella</taxon>
    </lineage>
</organism>
<sequence>MQERGTWLGEATEDSNEAMDFIKELEQIFVNTPNFLRPQNTIFRLLERTNEWRTFRRLVERPWFSRIWVVQEVALASKASILCDGEQMDWHRFARVMEELDRQSLGALLLPQDGVGVLQTTVMPIGWPSIRKIQAARNTTTRKELLSLEKTINLFVGFNATDPRDKVFAILGIVEDRDDEAWQPDYRKPVEKLYEEVTENMMWKEESLGLLSSAGIGGNRAIEGLPSWVPDYYVTTGAVPFRGGAAGGQSSLCSFSFHLSLQGPKELHVRGRVLSPLLELGPLHEVSRVSTTGTKRTDFFTWYLDTAKIFCKPEAETQFWRALVANQFRAPENIDPYPDEDWFLSCFESFKDIFQQVYNSTLPAMEQLYNAREVGKAQAFRNPMIVGTLGRRMCRTELDFGNKSEGRLGLVPRGAEAGDLVCVINGVNVPFIVRRMGLHENAGNEEYKVVGECYIHGLAEGEA</sequence>
<keyword evidence="3" id="KW-1185">Reference proteome</keyword>
<dbReference type="PANTHER" id="PTHR24148">
    <property type="entry name" value="ANKYRIN REPEAT DOMAIN-CONTAINING PROTEIN 39 HOMOLOG-RELATED"/>
    <property type="match status" value="1"/>
</dbReference>
<reference evidence="2 3" key="1">
    <citation type="submission" date="2020-03" db="EMBL/GenBank/DDBJ databases">
        <title>Draft Genome Sequence of Cudoniella acicularis.</title>
        <authorList>
            <person name="Buettner E."/>
            <person name="Kellner H."/>
        </authorList>
    </citation>
    <scope>NUCLEOTIDE SEQUENCE [LARGE SCALE GENOMIC DNA]</scope>
    <source>
        <strain evidence="2 3">DSM 108380</strain>
    </source>
</reference>
<gene>
    <name evidence="2" type="ORF">G7Y89_g1529</name>
</gene>
<dbReference type="EMBL" id="JAAMPI010000060">
    <property type="protein sequence ID" value="KAF4636544.1"/>
    <property type="molecule type" value="Genomic_DNA"/>
</dbReference>
<proteinExistence type="predicted"/>
<protein>
    <recommendedName>
        <fullName evidence="1">Heterokaryon incompatibility domain-containing protein</fullName>
    </recommendedName>
</protein>
<dbReference type="OrthoDB" id="2157530at2759"/>
<accession>A0A8H4RV32</accession>
<feature type="domain" description="Heterokaryon incompatibility" evidence="1">
    <location>
        <begin position="6"/>
        <end position="72"/>
    </location>
</feature>
<dbReference type="Pfam" id="PF26639">
    <property type="entry name" value="Het-6_barrel"/>
    <property type="match status" value="1"/>
</dbReference>
<dbReference type="Pfam" id="PF06985">
    <property type="entry name" value="HET"/>
    <property type="match status" value="1"/>
</dbReference>
<dbReference type="AlphaFoldDB" id="A0A8H4RV32"/>
<evidence type="ECO:0000259" key="1">
    <source>
        <dbReference type="Pfam" id="PF06985"/>
    </source>
</evidence>